<sequence length="99" mass="10960">MFSDKADNCPTFQQGALPRTSELQRAIEALSAPRLSDQPSSHSNLAVVRQQEAEQTGASQCRELHPPPPLHHILTSSSLMFAHKMLVLMNLDVVCFCVF</sequence>
<evidence type="ECO:0000313" key="3">
    <source>
        <dbReference type="Proteomes" id="UP001434883"/>
    </source>
</evidence>
<keyword evidence="3" id="KW-1185">Reference proteome</keyword>
<reference evidence="2 3" key="1">
    <citation type="submission" date="2021-06" db="EMBL/GenBank/DDBJ databases">
        <authorList>
            <person name="Palmer J.M."/>
        </authorList>
    </citation>
    <scope>NUCLEOTIDE SEQUENCE [LARGE SCALE GENOMIC DNA]</scope>
    <source>
        <strain evidence="2 3">XC_2019</strain>
        <tissue evidence="2">Muscle</tissue>
    </source>
</reference>
<accession>A0ABV0RJ02</accession>
<organism evidence="2 3">
    <name type="scientific">Xenoophorus captivus</name>
    <dbReference type="NCBI Taxonomy" id="1517983"/>
    <lineage>
        <taxon>Eukaryota</taxon>
        <taxon>Metazoa</taxon>
        <taxon>Chordata</taxon>
        <taxon>Craniata</taxon>
        <taxon>Vertebrata</taxon>
        <taxon>Euteleostomi</taxon>
        <taxon>Actinopterygii</taxon>
        <taxon>Neopterygii</taxon>
        <taxon>Teleostei</taxon>
        <taxon>Neoteleostei</taxon>
        <taxon>Acanthomorphata</taxon>
        <taxon>Ovalentaria</taxon>
        <taxon>Atherinomorphae</taxon>
        <taxon>Cyprinodontiformes</taxon>
        <taxon>Goodeidae</taxon>
        <taxon>Xenoophorus</taxon>
    </lineage>
</organism>
<gene>
    <name evidence="2" type="ORF">XENOCAPTIV_027108</name>
</gene>
<dbReference type="Proteomes" id="UP001434883">
    <property type="component" value="Unassembled WGS sequence"/>
</dbReference>
<evidence type="ECO:0000313" key="2">
    <source>
        <dbReference type="EMBL" id="MEQ2208150.1"/>
    </source>
</evidence>
<proteinExistence type="predicted"/>
<protein>
    <submittedName>
        <fullName evidence="2">Uncharacterized protein</fullName>
    </submittedName>
</protein>
<evidence type="ECO:0000256" key="1">
    <source>
        <dbReference type="SAM" id="MobiDB-lite"/>
    </source>
</evidence>
<dbReference type="EMBL" id="JAHRIN010048943">
    <property type="protein sequence ID" value="MEQ2208150.1"/>
    <property type="molecule type" value="Genomic_DNA"/>
</dbReference>
<name>A0ABV0RJ02_9TELE</name>
<feature type="region of interest" description="Disordered" evidence="1">
    <location>
        <begin position="32"/>
        <end position="65"/>
    </location>
</feature>
<comment type="caution">
    <text evidence="2">The sequence shown here is derived from an EMBL/GenBank/DDBJ whole genome shotgun (WGS) entry which is preliminary data.</text>
</comment>